<accession>A0A2T3XQ76</accession>
<protein>
    <submittedName>
        <fullName evidence="1">Uncharacterized protein</fullName>
    </submittedName>
</protein>
<proteinExistence type="predicted"/>
<gene>
    <name evidence="1" type="ORF">C9I57_21620</name>
</gene>
<comment type="caution">
    <text evidence="1">The sequence shown here is derived from an EMBL/GenBank/DDBJ whole genome shotgun (WGS) entry which is preliminary data.</text>
</comment>
<reference evidence="1 2" key="1">
    <citation type="submission" date="2018-03" db="EMBL/GenBank/DDBJ databases">
        <title>Whole genome analyses suggest that Burkholderia sensu lato contains two further novel genera in the rhizoxinica-symbiotica group Mycetohabitans gen. nov., and Trinickia gen. nov.: implications for the evolution of diazotrophy and nodulation in the Burkholderiaceae.</title>
        <authorList>
            <person name="Estrada De Los Santos P."/>
            <person name="Palmer M."/>
            <person name="Chavez-Ramirez B."/>
            <person name="Steenkamp E.T."/>
            <person name="Hirsch A.M."/>
            <person name="Manyaka P."/>
            <person name="Maluk M."/>
            <person name="Lafos M."/>
            <person name="Crook M."/>
            <person name="Gross E."/>
            <person name="Simon M.F."/>
            <person name="Bueno Dos Reis Junior F."/>
            <person name="Poole P.S."/>
            <person name="Venter S.N."/>
            <person name="James E.K."/>
        </authorList>
    </citation>
    <scope>NUCLEOTIDE SEQUENCE [LARGE SCALE GENOMIC DNA]</scope>
    <source>
        <strain evidence="1 2">JPY-366</strain>
    </source>
</reference>
<sequence length="127" mass="15169">MEDGARVVLRQLVSLKARRERSIRAALHALSRRERALLAQFDEIRVELAGLRERWRERCDIVDVLDQEALRDLKVELGDYYLAERRFLERIDAVNRLLEEVRIERDRQNRLLQKAVIAQDKFMTLLE</sequence>
<dbReference type="AlphaFoldDB" id="A0A2T3XQ76"/>
<evidence type="ECO:0000313" key="1">
    <source>
        <dbReference type="EMBL" id="PTB18617.1"/>
    </source>
</evidence>
<name>A0A2T3XQ76_9BURK</name>
<organism evidence="1 2">
    <name type="scientific">Trinickia symbiotica</name>
    <dbReference type="NCBI Taxonomy" id="863227"/>
    <lineage>
        <taxon>Bacteria</taxon>
        <taxon>Pseudomonadati</taxon>
        <taxon>Pseudomonadota</taxon>
        <taxon>Betaproteobacteria</taxon>
        <taxon>Burkholderiales</taxon>
        <taxon>Burkholderiaceae</taxon>
        <taxon>Trinickia</taxon>
    </lineage>
</organism>
<dbReference type="EMBL" id="PYUC01000011">
    <property type="protein sequence ID" value="PTB18617.1"/>
    <property type="molecule type" value="Genomic_DNA"/>
</dbReference>
<evidence type="ECO:0000313" key="2">
    <source>
        <dbReference type="Proteomes" id="UP000240638"/>
    </source>
</evidence>
<dbReference type="Proteomes" id="UP000240638">
    <property type="component" value="Unassembled WGS sequence"/>
</dbReference>